<dbReference type="SMART" id="SM00382">
    <property type="entry name" value="AAA"/>
    <property type="match status" value="1"/>
</dbReference>
<keyword evidence="2" id="KW-0547">Nucleotide-binding</keyword>
<dbReference type="PANTHER" id="PTHR42711">
    <property type="entry name" value="ABC TRANSPORTER ATP-BINDING PROTEIN"/>
    <property type="match status" value="1"/>
</dbReference>
<dbReference type="InterPro" id="IPR027417">
    <property type="entry name" value="P-loop_NTPase"/>
</dbReference>
<evidence type="ECO:0000259" key="4">
    <source>
        <dbReference type="PROSITE" id="PS50893"/>
    </source>
</evidence>
<proteinExistence type="predicted"/>
<dbReference type="InParanoid" id="A0A7G1G6I4"/>
<dbReference type="Gene3D" id="3.40.50.300">
    <property type="entry name" value="P-loop containing nucleotide triphosphate hydrolases"/>
    <property type="match status" value="1"/>
</dbReference>
<reference evidence="5 6" key="1">
    <citation type="submission" date="2018-06" db="EMBL/GenBank/DDBJ databases">
        <title>Genome sequencing of Oceanotoga sp. sy52.</title>
        <authorList>
            <person name="Mori K."/>
        </authorList>
    </citation>
    <scope>NUCLEOTIDE SEQUENCE [LARGE SCALE GENOMIC DNA]</scope>
    <source>
        <strain evidence="6">sy52</strain>
    </source>
</reference>
<dbReference type="PROSITE" id="PS00211">
    <property type="entry name" value="ABC_TRANSPORTER_1"/>
    <property type="match status" value="1"/>
</dbReference>
<keyword evidence="6" id="KW-1185">Reference proteome</keyword>
<dbReference type="Proteomes" id="UP000516361">
    <property type="component" value="Chromosome"/>
</dbReference>
<feature type="domain" description="ABC transporter" evidence="4">
    <location>
        <begin position="4"/>
        <end position="245"/>
    </location>
</feature>
<dbReference type="EMBL" id="AP018712">
    <property type="protein sequence ID" value="BBE30487.1"/>
    <property type="molecule type" value="Genomic_DNA"/>
</dbReference>
<keyword evidence="1" id="KW-0813">Transport</keyword>
<dbReference type="InterPro" id="IPR003593">
    <property type="entry name" value="AAA+_ATPase"/>
</dbReference>
<dbReference type="InterPro" id="IPR050763">
    <property type="entry name" value="ABC_transporter_ATP-binding"/>
</dbReference>
<dbReference type="PANTHER" id="PTHR42711:SF1">
    <property type="entry name" value="ABC-TRANSPORT PROTEIN, ATP-BINDING COMPONENT"/>
    <property type="match status" value="1"/>
</dbReference>
<dbReference type="KEGG" id="ocy:OSSY52_06280"/>
<dbReference type="InterPro" id="IPR017871">
    <property type="entry name" value="ABC_transporter-like_CS"/>
</dbReference>
<dbReference type="SUPFAM" id="SSF52540">
    <property type="entry name" value="P-loop containing nucleoside triphosphate hydrolases"/>
    <property type="match status" value="1"/>
</dbReference>
<evidence type="ECO:0000256" key="2">
    <source>
        <dbReference type="ARBA" id="ARBA00022741"/>
    </source>
</evidence>
<organism evidence="5 6">
    <name type="scientific">Tepiditoga spiralis</name>
    <dbReference type="NCBI Taxonomy" id="2108365"/>
    <lineage>
        <taxon>Bacteria</taxon>
        <taxon>Thermotogati</taxon>
        <taxon>Thermotogota</taxon>
        <taxon>Thermotogae</taxon>
        <taxon>Petrotogales</taxon>
        <taxon>Petrotogaceae</taxon>
        <taxon>Tepiditoga</taxon>
    </lineage>
</organism>
<protein>
    <submittedName>
        <fullName evidence="5">ABC transporter ATP-binding protein</fullName>
    </submittedName>
</protein>
<dbReference type="GO" id="GO:0016887">
    <property type="term" value="F:ATP hydrolysis activity"/>
    <property type="evidence" value="ECO:0007669"/>
    <property type="project" value="InterPro"/>
</dbReference>
<evidence type="ECO:0000256" key="1">
    <source>
        <dbReference type="ARBA" id="ARBA00022448"/>
    </source>
</evidence>
<name>A0A7G1G6I4_9BACT</name>
<dbReference type="Pfam" id="PF00005">
    <property type="entry name" value="ABC_tran"/>
    <property type="match status" value="1"/>
</dbReference>
<accession>A0A7G1G6I4</accession>
<dbReference type="GO" id="GO:0005524">
    <property type="term" value="F:ATP binding"/>
    <property type="evidence" value="ECO:0007669"/>
    <property type="project" value="UniProtKB-KW"/>
</dbReference>
<keyword evidence="3 5" id="KW-0067">ATP-binding</keyword>
<dbReference type="AlphaFoldDB" id="A0A7G1G6I4"/>
<dbReference type="RefSeq" id="WP_190615580.1">
    <property type="nucleotide sequence ID" value="NZ_AP018712.1"/>
</dbReference>
<evidence type="ECO:0000256" key="3">
    <source>
        <dbReference type="ARBA" id="ARBA00022840"/>
    </source>
</evidence>
<evidence type="ECO:0000313" key="5">
    <source>
        <dbReference type="EMBL" id="BBE30487.1"/>
    </source>
</evidence>
<evidence type="ECO:0000313" key="6">
    <source>
        <dbReference type="Proteomes" id="UP000516361"/>
    </source>
</evidence>
<gene>
    <name evidence="5" type="ORF">OSSY52_06280</name>
</gene>
<sequence length="311" mass="36019">MEYITVENLKKSYTIYKRKKFKREKKEILALNGINLKIKKGEFLGYIGPNGAGKSTTIKILTGIMEPDSGNVKIDNFCPWKDRKKYVKNIGVVFGQKTQMWWDLPVIETYNLLKDIFKVKDFKNNLEYLIEKLNLSEILYHPVRQLSLGQRMRAEVGACMIHDPDILFLDEPTIGLDIISKENVNNFLKELNEKGKTIFLTTHDLKDIETLCNEVLVLNKGNIVYKGDVNNLKNITDMPTTMKIFLKSPPKDFKLIKELNGEYLKEKKEITLNIKSDGVAKIAEKIFKNYEVEDFKVTEPGIEEIIKEIYK</sequence>
<dbReference type="InterPro" id="IPR003439">
    <property type="entry name" value="ABC_transporter-like_ATP-bd"/>
</dbReference>
<dbReference type="PROSITE" id="PS50893">
    <property type="entry name" value="ABC_TRANSPORTER_2"/>
    <property type="match status" value="1"/>
</dbReference>